<accession>A0AA92C5E3</accession>
<dbReference type="EMBL" id="QDFR01000001">
    <property type="protein sequence ID" value="PVE56274.1"/>
    <property type="molecule type" value="Genomic_DNA"/>
</dbReference>
<feature type="domain" description="PAS fold-4" evidence="1">
    <location>
        <begin position="129"/>
        <end position="235"/>
    </location>
</feature>
<gene>
    <name evidence="2" type="ORF">DC430_00210</name>
</gene>
<dbReference type="Gene3D" id="3.30.450.20">
    <property type="entry name" value="PAS domain"/>
    <property type="match status" value="1"/>
</dbReference>
<dbReference type="AlphaFoldDB" id="A0AA92C5E3"/>
<reference evidence="2 3" key="1">
    <citation type="submission" date="2018-04" db="EMBL/GenBank/DDBJ databases">
        <authorList>
            <person name="Hagen T."/>
        </authorList>
    </citation>
    <scope>NUCLEOTIDE SEQUENCE [LARGE SCALE GENOMIC DNA]</scope>
    <source>
        <strain evidence="2 3">TPD7009</strain>
    </source>
</reference>
<dbReference type="RefSeq" id="WP_112952482.1">
    <property type="nucleotide sequence ID" value="NZ_QDFR01000001.1"/>
</dbReference>
<sequence>MDTVLQDFFQAFAIKSSQLRYAINQSEDELVQLFDRELQAIVNDILAYQASNREELYRQFQFLCTLVRDEADDRLAVVRRSVMMSGLIDRYFRDHSDSSDVDLSPAIARPARAPAPAYYEQPLFNEAILDSLDDQIIVVTNDYRYLYTNNAYAKLKNRTRLSLIGCHVTEFIGEDGFYLQAKPALDRCFAGEEIGYIHHAYRDGQRFATRCRMTPLRGPKNHVMGAVVVLRNVDEMATLECG</sequence>
<dbReference type="SUPFAM" id="SSF55785">
    <property type="entry name" value="PYP-like sensor domain (PAS domain)"/>
    <property type="match status" value="1"/>
</dbReference>
<proteinExistence type="predicted"/>
<evidence type="ECO:0000313" key="2">
    <source>
        <dbReference type="EMBL" id="PVE56274.1"/>
    </source>
</evidence>
<dbReference type="InterPro" id="IPR013656">
    <property type="entry name" value="PAS_4"/>
</dbReference>
<name>A0AA92C5E3_RHIRH</name>
<dbReference type="InterPro" id="IPR000014">
    <property type="entry name" value="PAS"/>
</dbReference>
<dbReference type="Proteomes" id="UP000244335">
    <property type="component" value="Unassembled WGS sequence"/>
</dbReference>
<organism evidence="2 3">
    <name type="scientific">Rhizobium rhizogenes</name>
    <name type="common">Agrobacterium rhizogenes</name>
    <dbReference type="NCBI Taxonomy" id="359"/>
    <lineage>
        <taxon>Bacteria</taxon>
        <taxon>Pseudomonadati</taxon>
        <taxon>Pseudomonadota</taxon>
        <taxon>Alphaproteobacteria</taxon>
        <taxon>Hyphomicrobiales</taxon>
        <taxon>Rhizobiaceae</taxon>
        <taxon>Rhizobium/Agrobacterium group</taxon>
        <taxon>Rhizobium</taxon>
    </lineage>
</organism>
<dbReference type="CDD" id="cd00130">
    <property type="entry name" value="PAS"/>
    <property type="match status" value="1"/>
</dbReference>
<comment type="caution">
    <text evidence="2">The sequence shown here is derived from an EMBL/GenBank/DDBJ whole genome shotgun (WGS) entry which is preliminary data.</text>
</comment>
<dbReference type="NCBIfam" id="TIGR00229">
    <property type="entry name" value="sensory_box"/>
    <property type="match status" value="1"/>
</dbReference>
<dbReference type="Pfam" id="PF08448">
    <property type="entry name" value="PAS_4"/>
    <property type="match status" value="1"/>
</dbReference>
<evidence type="ECO:0000259" key="1">
    <source>
        <dbReference type="Pfam" id="PF08448"/>
    </source>
</evidence>
<protein>
    <recommendedName>
        <fullName evidence="1">PAS fold-4 domain-containing protein</fullName>
    </recommendedName>
</protein>
<dbReference type="InterPro" id="IPR035965">
    <property type="entry name" value="PAS-like_dom_sf"/>
</dbReference>
<evidence type="ECO:0000313" key="3">
    <source>
        <dbReference type="Proteomes" id="UP000244335"/>
    </source>
</evidence>